<dbReference type="Proteomes" id="UP000324907">
    <property type="component" value="Unassembled WGS sequence"/>
</dbReference>
<feature type="region of interest" description="Disordered" evidence="2">
    <location>
        <begin position="499"/>
        <end position="566"/>
    </location>
</feature>
<organism evidence="4 8">
    <name type="scientific">Cafeteria roenbergensis</name>
    <name type="common">Marine flagellate</name>
    <dbReference type="NCBI Taxonomy" id="33653"/>
    <lineage>
        <taxon>Eukaryota</taxon>
        <taxon>Sar</taxon>
        <taxon>Stramenopiles</taxon>
        <taxon>Bigyra</taxon>
        <taxon>Opalozoa</taxon>
        <taxon>Bicosoecida</taxon>
        <taxon>Cafeteriaceae</taxon>
        <taxon>Cafeteria</taxon>
    </lineage>
</organism>
<dbReference type="PANTHER" id="PTHR14845:SF0">
    <property type="entry name" value="DUF4515 DOMAIN-CONTAINING PROTEIN"/>
    <property type="match status" value="1"/>
</dbReference>
<comment type="caution">
    <text evidence="4">The sequence shown here is derived from an EMBL/GenBank/DDBJ whole genome shotgun (WGS) entry which is preliminary data.</text>
</comment>
<evidence type="ECO:0000313" key="7">
    <source>
        <dbReference type="Proteomes" id="UP000324907"/>
    </source>
</evidence>
<dbReference type="AlphaFoldDB" id="A0A5A8D9X9"/>
<dbReference type="Proteomes" id="UP000325113">
    <property type="component" value="Unassembled WGS sequence"/>
</dbReference>
<protein>
    <recommendedName>
        <fullName evidence="9">Cilia- and flagella-associated protein 157</fullName>
    </recommendedName>
</protein>
<evidence type="ECO:0000313" key="4">
    <source>
        <dbReference type="EMBL" id="KAA0161090.1"/>
    </source>
</evidence>
<feature type="region of interest" description="Disordered" evidence="2">
    <location>
        <begin position="1"/>
        <end position="28"/>
    </location>
</feature>
<sequence>MPPKKPPKKGAAAAASDADAAASDKAGEQQQAFIRQSLQATVAALKDRVRDLEESNQLLRRTRTRLGTETKDFVSYFQGELEQRDAKIDELREKLRTSEFEGAKAVRRLQAQLDEQRAGLEASAERQQAALQAKIDELQEGLDALDHYKSNKQSIDAQVAGLTEALGKEKLARREEVAEVERRWMLDKRAGIDERKEEYVAMKRRARQEAQARLDDDVKRIVIQSKKATGELRFLREQTRVLKREAAALTEQNQVLAREVEIAADKEREYALQAARREGERREMVARIQGLESSVGSMAREYERRRADDVEAAGRDAEDLATEVQGLRTLVRMKNDELRTVRRLAQAILGQRTEVEQFLVEALSEVKAEVRARRAERRKAQARAATVGAGGLSLPALVGRPGAGAGGAVGGRAPTSPLRARAAPKAEADVGLRELDPEDRERVLSLLFAKINQSEAAAAAGAGGGAETVASMRTGRVSKLSVGRGFSADGGIGRPFGLTGDVPASLPGDGGATSAASGADRGSSAGGTAGTRGRGGGAREAGTREDAKADEGGSDAPLGPLASALLAESERMGSGFGGSVEAAGLA</sequence>
<dbReference type="OMA" id="MEADKWT"/>
<feature type="compositionally biased region" description="Basic and acidic residues" evidence="2">
    <location>
        <begin position="541"/>
        <end position="551"/>
    </location>
</feature>
<feature type="coiled-coil region" evidence="1">
    <location>
        <begin position="35"/>
        <end position="141"/>
    </location>
</feature>
<evidence type="ECO:0000313" key="6">
    <source>
        <dbReference type="Proteomes" id="UP000323011"/>
    </source>
</evidence>
<keyword evidence="6" id="KW-1185">Reference proteome</keyword>
<feature type="compositionally biased region" description="Low complexity" evidence="2">
    <location>
        <begin position="9"/>
        <end position="24"/>
    </location>
</feature>
<evidence type="ECO:0000313" key="3">
    <source>
        <dbReference type="EMBL" id="KAA0153377.1"/>
    </source>
</evidence>
<accession>A0A5A8D9X9</accession>
<gene>
    <name evidence="5" type="ORF">FNF28_01168</name>
    <name evidence="3" type="ORF">FNF29_03194</name>
    <name evidence="4" type="ORF">FNF31_03931</name>
</gene>
<feature type="region of interest" description="Disordered" evidence="2">
    <location>
        <begin position="404"/>
        <end position="426"/>
    </location>
</feature>
<feature type="compositionally biased region" description="Low complexity" evidence="2">
    <location>
        <begin position="512"/>
        <end position="523"/>
    </location>
</feature>
<dbReference type="EMBL" id="VLTN01000016">
    <property type="protein sequence ID" value="KAA0153377.1"/>
    <property type="molecule type" value="Genomic_DNA"/>
</dbReference>
<evidence type="ECO:0000313" key="5">
    <source>
        <dbReference type="EMBL" id="KAA0170895.1"/>
    </source>
</evidence>
<evidence type="ECO:0000256" key="2">
    <source>
        <dbReference type="SAM" id="MobiDB-lite"/>
    </source>
</evidence>
<evidence type="ECO:0008006" key="9">
    <source>
        <dbReference type="Google" id="ProtNLM"/>
    </source>
</evidence>
<name>A0A5A8D9X9_CAFRO</name>
<feature type="compositionally biased region" description="Low complexity" evidence="2">
    <location>
        <begin position="556"/>
        <end position="566"/>
    </location>
</feature>
<feature type="coiled-coil region" evidence="1">
    <location>
        <begin position="232"/>
        <end position="266"/>
    </location>
</feature>
<dbReference type="EMBL" id="VLTL01000010">
    <property type="protein sequence ID" value="KAA0170895.1"/>
    <property type="molecule type" value="Genomic_DNA"/>
</dbReference>
<proteinExistence type="predicted"/>
<dbReference type="Proteomes" id="UP000323011">
    <property type="component" value="Unassembled WGS sequence"/>
</dbReference>
<evidence type="ECO:0000256" key="1">
    <source>
        <dbReference type="SAM" id="Coils"/>
    </source>
</evidence>
<dbReference type="PANTHER" id="PTHR14845">
    <property type="entry name" value="COILED-COIL DOMAIN-CONTAINING 166"/>
    <property type="match status" value="1"/>
</dbReference>
<feature type="compositionally biased region" description="Gly residues" evidence="2">
    <location>
        <begin position="524"/>
        <end position="539"/>
    </location>
</feature>
<keyword evidence="1" id="KW-0175">Coiled coil</keyword>
<evidence type="ECO:0000313" key="8">
    <source>
        <dbReference type="Proteomes" id="UP000325113"/>
    </source>
</evidence>
<reference evidence="6 7" key="1">
    <citation type="submission" date="2019-07" db="EMBL/GenBank/DDBJ databases">
        <title>Genomes of Cafeteria roenbergensis.</title>
        <authorList>
            <person name="Fischer M.G."/>
            <person name="Hackl T."/>
            <person name="Roman M."/>
        </authorList>
    </citation>
    <scope>NUCLEOTIDE SEQUENCE [LARGE SCALE GENOMIC DNA]</scope>
    <source>
        <strain evidence="3 6">BVI</strain>
        <strain evidence="4 8">Cflag</strain>
        <strain evidence="5 7">RCC970-E3</strain>
    </source>
</reference>
<dbReference type="EMBL" id="VLTM01000038">
    <property type="protein sequence ID" value="KAA0161090.1"/>
    <property type="molecule type" value="Genomic_DNA"/>
</dbReference>